<keyword evidence="3" id="KW-1133">Transmembrane helix</keyword>
<dbReference type="Proteomes" id="UP001218188">
    <property type="component" value="Unassembled WGS sequence"/>
</dbReference>
<dbReference type="EMBL" id="JARJCM010000026">
    <property type="protein sequence ID" value="KAJ7039689.1"/>
    <property type="molecule type" value="Genomic_DNA"/>
</dbReference>
<proteinExistence type="predicted"/>
<evidence type="ECO:0000259" key="4">
    <source>
        <dbReference type="SMART" id="SM00563"/>
    </source>
</evidence>
<dbReference type="GO" id="GO:0006654">
    <property type="term" value="P:phosphatidic acid biosynthetic process"/>
    <property type="evidence" value="ECO:0007669"/>
    <property type="project" value="TreeGrafter"/>
</dbReference>
<evidence type="ECO:0000256" key="2">
    <source>
        <dbReference type="ARBA" id="ARBA00023315"/>
    </source>
</evidence>
<sequence>MSTTWNLSFFVCAILVVLFACSNKARHRLRIGIYFAAMCLWGFGGTPVSFAMALFGRRFEVGRIITASFAWFVGLILGLRVDLEGAEHLATQPAVLMLNHQSALDVWLLGRILPKRVSVMAKKSLGWSPIGPVLYFSGAIMVERGTGARAVAPIREAGVKLRDAGVSLMVFPEGTRNGARTPSLLPFKKGGFHLAVQSGLPIVPIVCENYSHMYRRGYFEPVTLKIRVLPSILTAELSGDDVSTLTVLVHDQMLAAVREISRPAQIM</sequence>
<evidence type="ECO:0000313" key="5">
    <source>
        <dbReference type="EMBL" id="KAJ7039689.1"/>
    </source>
</evidence>
<reference evidence="5" key="1">
    <citation type="submission" date="2023-03" db="EMBL/GenBank/DDBJ databases">
        <title>Massive genome expansion in bonnet fungi (Mycena s.s.) driven by repeated elements and novel gene families across ecological guilds.</title>
        <authorList>
            <consortium name="Lawrence Berkeley National Laboratory"/>
            <person name="Harder C.B."/>
            <person name="Miyauchi S."/>
            <person name="Viragh M."/>
            <person name="Kuo A."/>
            <person name="Thoen E."/>
            <person name="Andreopoulos B."/>
            <person name="Lu D."/>
            <person name="Skrede I."/>
            <person name="Drula E."/>
            <person name="Henrissat B."/>
            <person name="Morin E."/>
            <person name="Kohler A."/>
            <person name="Barry K."/>
            <person name="LaButti K."/>
            <person name="Morin E."/>
            <person name="Salamov A."/>
            <person name="Lipzen A."/>
            <person name="Mereny Z."/>
            <person name="Hegedus B."/>
            <person name="Baldrian P."/>
            <person name="Stursova M."/>
            <person name="Weitz H."/>
            <person name="Taylor A."/>
            <person name="Grigoriev I.V."/>
            <person name="Nagy L.G."/>
            <person name="Martin F."/>
            <person name="Kauserud H."/>
        </authorList>
    </citation>
    <scope>NUCLEOTIDE SEQUENCE</scope>
    <source>
        <strain evidence="5">CBHHK200</strain>
    </source>
</reference>
<comment type="caution">
    <text evidence="5">The sequence shown here is derived from an EMBL/GenBank/DDBJ whole genome shotgun (WGS) entry which is preliminary data.</text>
</comment>
<dbReference type="GO" id="GO:0003841">
    <property type="term" value="F:1-acylglycerol-3-phosphate O-acyltransferase activity"/>
    <property type="evidence" value="ECO:0007669"/>
    <property type="project" value="TreeGrafter"/>
</dbReference>
<name>A0AAD6T5F5_9AGAR</name>
<protein>
    <submittedName>
        <fullName evidence="5">1-acyl-sn-glycerol-3-phosphate-acyltransferase</fullName>
    </submittedName>
</protein>
<keyword evidence="6" id="KW-1185">Reference proteome</keyword>
<dbReference type="Pfam" id="PF01553">
    <property type="entry name" value="Acyltransferase"/>
    <property type="match status" value="1"/>
</dbReference>
<keyword evidence="3" id="KW-0812">Transmembrane</keyword>
<dbReference type="SUPFAM" id="SSF69593">
    <property type="entry name" value="Glycerol-3-phosphate (1)-acyltransferase"/>
    <property type="match status" value="1"/>
</dbReference>
<dbReference type="SMART" id="SM00563">
    <property type="entry name" value="PlsC"/>
    <property type="match status" value="1"/>
</dbReference>
<keyword evidence="1" id="KW-0808">Transferase</keyword>
<feature type="transmembrane region" description="Helical" evidence="3">
    <location>
        <begin position="6"/>
        <end position="21"/>
    </location>
</feature>
<accession>A0AAD6T5F5</accession>
<organism evidence="5 6">
    <name type="scientific">Mycena alexandri</name>
    <dbReference type="NCBI Taxonomy" id="1745969"/>
    <lineage>
        <taxon>Eukaryota</taxon>
        <taxon>Fungi</taxon>
        <taxon>Dikarya</taxon>
        <taxon>Basidiomycota</taxon>
        <taxon>Agaricomycotina</taxon>
        <taxon>Agaricomycetes</taxon>
        <taxon>Agaricomycetidae</taxon>
        <taxon>Agaricales</taxon>
        <taxon>Marasmiineae</taxon>
        <taxon>Mycenaceae</taxon>
        <taxon>Mycena</taxon>
    </lineage>
</organism>
<dbReference type="CDD" id="cd07989">
    <property type="entry name" value="LPLAT_AGPAT-like"/>
    <property type="match status" value="1"/>
</dbReference>
<keyword evidence="2" id="KW-0012">Acyltransferase</keyword>
<dbReference type="PANTHER" id="PTHR10434:SF11">
    <property type="entry name" value="1-ACYL-SN-GLYCEROL-3-PHOSPHATE ACYLTRANSFERASE"/>
    <property type="match status" value="1"/>
</dbReference>
<dbReference type="GO" id="GO:0005783">
    <property type="term" value="C:endoplasmic reticulum"/>
    <property type="evidence" value="ECO:0007669"/>
    <property type="project" value="TreeGrafter"/>
</dbReference>
<feature type="domain" description="Phospholipid/glycerol acyltransferase" evidence="4">
    <location>
        <begin position="94"/>
        <end position="210"/>
    </location>
</feature>
<dbReference type="AlphaFoldDB" id="A0AAD6T5F5"/>
<dbReference type="InterPro" id="IPR002123">
    <property type="entry name" value="Plipid/glycerol_acylTrfase"/>
</dbReference>
<keyword evidence="3" id="KW-0472">Membrane</keyword>
<evidence type="ECO:0000313" key="6">
    <source>
        <dbReference type="Proteomes" id="UP001218188"/>
    </source>
</evidence>
<dbReference type="PANTHER" id="PTHR10434">
    <property type="entry name" value="1-ACYL-SN-GLYCEROL-3-PHOSPHATE ACYLTRANSFERASE"/>
    <property type="match status" value="1"/>
</dbReference>
<feature type="transmembrane region" description="Helical" evidence="3">
    <location>
        <begin position="33"/>
        <end position="55"/>
    </location>
</feature>
<gene>
    <name evidence="5" type="ORF">C8F04DRAFT_949785</name>
</gene>
<evidence type="ECO:0000256" key="1">
    <source>
        <dbReference type="ARBA" id="ARBA00022679"/>
    </source>
</evidence>
<evidence type="ECO:0000256" key="3">
    <source>
        <dbReference type="SAM" id="Phobius"/>
    </source>
</evidence>